<dbReference type="SUPFAM" id="SSF52833">
    <property type="entry name" value="Thioredoxin-like"/>
    <property type="match status" value="1"/>
</dbReference>
<dbReference type="InterPro" id="IPR006504">
    <property type="entry name" value="Tscrpt_reg_Spx/MgsR"/>
</dbReference>
<sequence length="121" mass="13987">MAYRLYGIKNCDSVKKARRWLDAQAIPYQFHDYSIEGIEAAQLERWCAEQGWNILLNKMSTSFRALDLAQREHLDQERAIALMLHQPKLIKRPILDLGHKTLVGFKLEDYAAAFKALTPSL</sequence>
<comment type="similarity">
    <text evidence="1 2">Belongs to the ArsC family.</text>
</comment>
<name>A0A562I0Z2_9GAMM</name>
<accession>A0A562I0Z2</accession>
<dbReference type="PANTHER" id="PTHR30041:SF8">
    <property type="entry name" value="PROTEIN YFFB"/>
    <property type="match status" value="1"/>
</dbReference>
<dbReference type="Gene3D" id="3.40.30.10">
    <property type="entry name" value="Glutaredoxin"/>
    <property type="match status" value="1"/>
</dbReference>
<evidence type="ECO:0000313" key="3">
    <source>
        <dbReference type="EMBL" id="TWH64691.1"/>
    </source>
</evidence>
<dbReference type="NCBIfam" id="TIGR01617">
    <property type="entry name" value="arsC_related"/>
    <property type="match status" value="1"/>
</dbReference>
<protein>
    <submittedName>
        <fullName evidence="3">Arsenate reductase</fullName>
    </submittedName>
</protein>
<keyword evidence="4" id="KW-1185">Reference proteome</keyword>
<gene>
    <name evidence="3" type="ORF">LX59_02036</name>
</gene>
<dbReference type="InterPro" id="IPR006660">
    <property type="entry name" value="Arsenate_reductase-like"/>
</dbReference>
<dbReference type="Proteomes" id="UP000319627">
    <property type="component" value="Unassembled WGS sequence"/>
</dbReference>
<dbReference type="NCBIfam" id="NF008107">
    <property type="entry name" value="PRK10853.1"/>
    <property type="match status" value="1"/>
</dbReference>
<dbReference type="PROSITE" id="PS51353">
    <property type="entry name" value="ARSC"/>
    <property type="match status" value="1"/>
</dbReference>
<organism evidence="3 4">
    <name type="scientific">Azomonas agilis</name>
    <dbReference type="NCBI Taxonomy" id="116849"/>
    <lineage>
        <taxon>Bacteria</taxon>
        <taxon>Pseudomonadati</taxon>
        <taxon>Pseudomonadota</taxon>
        <taxon>Gammaproteobacteria</taxon>
        <taxon>Pseudomonadales</taxon>
        <taxon>Pseudomonadaceae</taxon>
        <taxon>Azomonas</taxon>
    </lineage>
</organism>
<evidence type="ECO:0000256" key="1">
    <source>
        <dbReference type="ARBA" id="ARBA00007198"/>
    </source>
</evidence>
<dbReference type="Pfam" id="PF03960">
    <property type="entry name" value="ArsC"/>
    <property type="match status" value="1"/>
</dbReference>
<reference evidence="3 4" key="1">
    <citation type="submission" date="2019-07" db="EMBL/GenBank/DDBJ databases">
        <title>Genomic Encyclopedia of Type Strains, Phase I: the one thousand microbial genomes (KMG-I) project.</title>
        <authorList>
            <person name="Kyrpides N."/>
        </authorList>
    </citation>
    <scope>NUCLEOTIDE SEQUENCE [LARGE SCALE GENOMIC DNA]</scope>
    <source>
        <strain evidence="3 4">DSM 375</strain>
    </source>
</reference>
<comment type="caution">
    <text evidence="3">The sequence shown here is derived from an EMBL/GenBank/DDBJ whole genome shotgun (WGS) entry which is preliminary data.</text>
</comment>
<dbReference type="OrthoDB" id="9803749at2"/>
<dbReference type="RefSeq" id="WP_144571741.1">
    <property type="nucleotide sequence ID" value="NZ_VLKG01000007.1"/>
</dbReference>
<evidence type="ECO:0000256" key="2">
    <source>
        <dbReference type="PROSITE-ProRule" id="PRU01282"/>
    </source>
</evidence>
<dbReference type="AlphaFoldDB" id="A0A562I0Z2"/>
<proteinExistence type="inferred from homology"/>
<dbReference type="PANTHER" id="PTHR30041">
    <property type="entry name" value="ARSENATE REDUCTASE"/>
    <property type="match status" value="1"/>
</dbReference>
<dbReference type="CDD" id="cd03035">
    <property type="entry name" value="ArsC_Yffb"/>
    <property type="match status" value="1"/>
</dbReference>
<dbReference type="EMBL" id="VLKG01000007">
    <property type="protein sequence ID" value="TWH64691.1"/>
    <property type="molecule type" value="Genomic_DNA"/>
</dbReference>
<dbReference type="InterPro" id="IPR036249">
    <property type="entry name" value="Thioredoxin-like_sf"/>
</dbReference>
<evidence type="ECO:0000313" key="4">
    <source>
        <dbReference type="Proteomes" id="UP000319627"/>
    </source>
</evidence>